<proteinExistence type="predicted"/>
<dbReference type="InterPro" id="IPR011059">
    <property type="entry name" value="Metal-dep_hydrolase_composite"/>
</dbReference>
<dbReference type="PANTHER" id="PTHR22642">
    <property type="entry name" value="IMIDAZOLONEPROPIONASE"/>
    <property type="match status" value="1"/>
</dbReference>
<dbReference type="PROSITE" id="PS51257">
    <property type="entry name" value="PROKAR_LIPOPROTEIN"/>
    <property type="match status" value="1"/>
</dbReference>
<protein>
    <submittedName>
        <fullName evidence="2">Amidohydrolase 3</fullName>
    </submittedName>
</protein>
<dbReference type="CDD" id="cd01300">
    <property type="entry name" value="YtcJ_like"/>
    <property type="match status" value="1"/>
</dbReference>
<dbReference type="EMBL" id="LR633967">
    <property type="protein sequence ID" value="VUX55942.1"/>
    <property type="molecule type" value="Genomic_DNA"/>
</dbReference>
<dbReference type="SUPFAM" id="SSF51556">
    <property type="entry name" value="Metallo-dependent hydrolases"/>
    <property type="match status" value="1"/>
</dbReference>
<dbReference type="InterPro" id="IPR013108">
    <property type="entry name" value="Amidohydro_3"/>
</dbReference>
<evidence type="ECO:0000259" key="1">
    <source>
        <dbReference type="Pfam" id="PF07969"/>
    </source>
</evidence>
<evidence type="ECO:0000313" key="2">
    <source>
        <dbReference type="EMBL" id="VUX55942.1"/>
    </source>
</evidence>
<dbReference type="Gene3D" id="3.10.310.70">
    <property type="match status" value="1"/>
</dbReference>
<organism evidence="2">
    <name type="scientific">uncultured Woeseiaceae bacterium</name>
    <dbReference type="NCBI Taxonomy" id="1983305"/>
    <lineage>
        <taxon>Bacteria</taxon>
        <taxon>Pseudomonadati</taxon>
        <taxon>Pseudomonadota</taxon>
        <taxon>Gammaproteobacteria</taxon>
        <taxon>Woeseiales</taxon>
        <taxon>Woeseiaceae</taxon>
        <taxon>environmental samples</taxon>
    </lineage>
</organism>
<dbReference type="Gene3D" id="3.20.20.140">
    <property type="entry name" value="Metal-dependent hydrolases"/>
    <property type="match status" value="1"/>
</dbReference>
<keyword evidence="2" id="KW-0378">Hydrolase</keyword>
<name>A0A7D9H786_9GAMM</name>
<dbReference type="InterPro" id="IPR032466">
    <property type="entry name" value="Metal_Hydrolase"/>
</dbReference>
<dbReference type="Gene3D" id="2.30.40.10">
    <property type="entry name" value="Urease, subunit C, domain 1"/>
    <property type="match status" value="1"/>
</dbReference>
<dbReference type="SUPFAM" id="SSF51338">
    <property type="entry name" value="Composite domain of metallo-dependent hydrolases"/>
    <property type="match status" value="1"/>
</dbReference>
<dbReference type="Pfam" id="PF07969">
    <property type="entry name" value="Amidohydro_3"/>
    <property type="match status" value="1"/>
</dbReference>
<dbReference type="InterPro" id="IPR033932">
    <property type="entry name" value="YtcJ-like"/>
</dbReference>
<feature type="domain" description="Amidohydrolase 3" evidence="1">
    <location>
        <begin position="76"/>
        <end position="570"/>
    </location>
</feature>
<sequence>MRFAFLIGCAATLIACGRAPDTEPSHPVADLVLTNGNVITVDDQKPSAQAVAAIGDRIVAVGSSADIAAYIGDATEVIDLGGQTAIPGFIEGHGHYTSFGGSLVILDFRYSKSFSEIVSQVAAAAKETPKGEWIIGRGWHQDKWETKEDVLIEGLPLHESLSAATPDHPAMLIHTSGHAVFVNQKAMTLVELNDGSVAPEGGEIVRDENGRATGMMRESAQNVFRQAFSGHQGRRPAGVAEDEIRRMVLPAGEASLRHGITSFQDLGTSFAEVDLLKIMADEGNLPVRLYMAFEEEAADMEGRLAEYRMVGYGNNFLTVRAIGEKVLDGALGTHGGWLLEPYADLPRSSGLNVVSIEEIEASARLAMQHDYQLAIQGIGDRAYRELLNIYENEFARHPDKTDLRWRIEHAQVIHPDDVQRTVDLGVIPAVQGIFACSDGPWVVDRLGSERTLERGYIFNTLADAGAVPTNGTDPPVDEIDPIGSFYCSVTRILPDGTKFQPQEVYSRERAIYSYTMGNAIASFEEDIKGSLTPGKLADITVLSQNLLTVPDEEIMNTEIVMTILGGKVRYRDGEIVN</sequence>
<gene>
    <name evidence="2" type="ORF">JTBM06_V1_180006</name>
</gene>
<dbReference type="GO" id="GO:0016810">
    <property type="term" value="F:hydrolase activity, acting on carbon-nitrogen (but not peptide) bonds"/>
    <property type="evidence" value="ECO:0007669"/>
    <property type="project" value="InterPro"/>
</dbReference>
<reference evidence="2" key="1">
    <citation type="submission" date="2019-07" db="EMBL/GenBank/DDBJ databases">
        <authorList>
            <person name="Weber M."/>
            <person name="Kostadinov I."/>
            <person name="Kostadinov D I."/>
        </authorList>
    </citation>
    <scope>NUCLEOTIDE SEQUENCE</scope>
    <source>
        <strain evidence="2">Gfbio:sag-sample-m06:053724c1-46a9-4a36-b237-ea2bf867836b</strain>
    </source>
</reference>
<dbReference type="AlphaFoldDB" id="A0A7D9H786"/>
<dbReference type="PANTHER" id="PTHR22642:SF2">
    <property type="entry name" value="PROTEIN LONG AFTER FAR-RED 3"/>
    <property type="match status" value="1"/>
</dbReference>
<accession>A0A7D9H786</accession>